<reference evidence="3" key="1">
    <citation type="submission" date="2020-08" db="EMBL/GenBank/DDBJ databases">
        <title>Genome public.</title>
        <authorList>
            <person name="Liu C."/>
            <person name="Sun Q."/>
        </authorList>
    </citation>
    <scope>NUCLEOTIDE SEQUENCE</scope>
    <source>
        <strain evidence="3">NSJ-33</strain>
    </source>
</reference>
<evidence type="ECO:0000256" key="1">
    <source>
        <dbReference type="SAM" id="MobiDB-lite"/>
    </source>
</evidence>
<name>A0A926E1P9_9FIRM</name>
<sequence>MEMLDRDQLAPMGAEGCAKGGADAFAEGSGQAEKRGRPRKKAVPGEAEVSEGMKDSDKMSGSENAAGSAGVPGEATPKKRGRPRIHPAKEPGAEPRKRGRPAIHPVMEDDICGAAFRKQGRKPKNGWKAEELLEGEAINGAWEKVAELLLRGEPGMPIREIAKEANISRDMVYRYLKDEGFNRYLDALIDEEIRSCEAAIWHRLKEMCLEGDLQAIKYYFDLRGKRAKGPEEGQGTVVQIIDDVPDLSPEELKEIYGPLAGEELTDDA</sequence>
<keyword evidence="4" id="KW-1185">Reference proteome</keyword>
<feature type="domain" description="Homeodomain phBC6A51-type" evidence="2">
    <location>
        <begin position="143"/>
        <end position="225"/>
    </location>
</feature>
<feature type="compositionally biased region" description="Basic and acidic residues" evidence="1">
    <location>
        <begin position="51"/>
        <end position="60"/>
    </location>
</feature>
<comment type="caution">
    <text evidence="3">The sequence shown here is derived from an EMBL/GenBank/DDBJ whole genome shotgun (WGS) entry which is preliminary data.</text>
</comment>
<dbReference type="AlphaFoldDB" id="A0A926E1P9"/>
<dbReference type="GO" id="GO:0003677">
    <property type="term" value="F:DNA binding"/>
    <property type="evidence" value="ECO:0007669"/>
    <property type="project" value="InterPro"/>
</dbReference>
<feature type="region of interest" description="Disordered" evidence="1">
    <location>
        <begin position="1"/>
        <end position="101"/>
    </location>
</feature>
<gene>
    <name evidence="3" type="ORF">H8710_06310</name>
</gene>
<evidence type="ECO:0000313" key="3">
    <source>
        <dbReference type="EMBL" id="MBC8559686.1"/>
    </source>
</evidence>
<dbReference type="SMART" id="SM00384">
    <property type="entry name" value="AT_hook"/>
    <property type="match status" value="3"/>
</dbReference>
<dbReference type="Gene3D" id="1.10.10.60">
    <property type="entry name" value="Homeodomain-like"/>
    <property type="match status" value="1"/>
</dbReference>
<dbReference type="Proteomes" id="UP000610760">
    <property type="component" value="Unassembled WGS sequence"/>
</dbReference>
<dbReference type="RefSeq" id="WP_249294599.1">
    <property type="nucleotide sequence ID" value="NZ_JACRSV010000001.1"/>
</dbReference>
<protein>
    <submittedName>
        <fullName evidence="3">Helix-turn-helix domain-containing protein</fullName>
    </submittedName>
</protein>
<organism evidence="3 4">
    <name type="scientific">Fumia xinanensis</name>
    <dbReference type="NCBI Taxonomy" id="2763659"/>
    <lineage>
        <taxon>Bacteria</taxon>
        <taxon>Bacillati</taxon>
        <taxon>Bacillota</taxon>
        <taxon>Clostridia</taxon>
        <taxon>Eubacteriales</taxon>
        <taxon>Oscillospiraceae</taxon>
        <taxon>Fumia</taxon>
    </lineage>
</organism>
<evidence type="ECO:0000259" key="2">
    <source>
        <dbReference type="Pfam" id="PF13022"/>
    </source>
</evidence>
<dbReference type="EMBL" id="JACRSV010000001">
    <property type="protein sequence ID" value="MBC8559686.1"/>
    <property type="molecule type" value="Genomic_DNA"/>
</dbReference>
<dbReference type="InterPro" id="IPR017956">
    <property type="entry name" value="AT_hook_DNA-bd_motif"/>
</dbReference>
<accession>A0A926E1P9</accession>
<proteinExistence type="predicted"/>
<dbReference type="InterPro" id="IPR024978">
    <property type="entry name" value="Homeodomain_phBC6A51-type"/>
</dbReference>
<evidence type="ECO:0000313" key="4">
    <source>
        <dbReference type="Proteomes" id="UP000610760"/>
    </source>
</evidence>
<dbReference type="Pfam" id="PF13022">
    <property type="entry name" value="HTH_Tnp_1_2"/>
    <property type="match status" value="1"/>
</dbReference>
<feature type="compositionally biased region" description="Basic and acidic residues" evidence="1">
    <location>
        <begin position="87"/>
        <end position="96"/>
    </location>
</feature>